<organism evidence="12 13">
    <name type="scientific">Acetobacter fallax</name>
    <dbReference type="NCBI Taxonomy" id="1737473"/>
    <lineage>
        <taxon>Bacteria</taxon>
        <taxon>Pseudomonadati</taxon>
        <taxon>Pseudomonadota</taxon>
        <taxon>Alphaproteobacteria</taxon>
        <taxon>Acetobacterales</taxon>
        <taxon>Acetobacteraceae</taxon>
        <taxon>Acetobacter</taxon>
    </lineage>
</organism>
<accession>A0ABX0K8M5</accession>
<dbReference type="PANTHER" id="PTHR32179">
    <property type="entry name" value="NICOTINATE-NUCLEOTIDE PYROPHOSPHORYLASE [CARBOXYLATING]"/>
    <property type="match status" value="1"/>
</dbReference>
<comment type="similarity">
    <text evidence="3 9">Belongs to the NadC/ModD family.</text>
</comment>
<evidence type="ECO:0000256" key="2">
    <source>
        <dbReference type="ARBA" id="ARBA00004893"/>
    </source>
</evidence>
<dbReference type="InterPro" id="IPR036068">
    <property type="entry name" value="Nicotinate_pribotase-like_C"/>
</dbReference>
<evidence type="ECO:0000256" key="7">
    <source>
        <dbReference type="ARBA" id="ARBA00022679"/>
    </source>
</evidence>
<dbReference type="PIRSF" id="PIRSF006250">
    <property type="entry name" value="NadC_ModD"/>
    <property type="match status" value="1"/>
</dbReference>
<dbReference type="NCBIfam" id="TIGR00078">
    <property type="entry name" value="nadC"/>
    <property type="match status" value="1"/>
</dbReference>
<comment type="caution">
    <text evidence="12">The sequence shown here is derived from an EMBL/GenBank/DDBJ whole genome shotgun (WGS) entry which is preliminary data.</text>
</comment>
<keyword evidence="13" id="KW-1185">Reference proteome</keyword>
<dbReference type="EMBL" id="WOSW01000005">
    <property type="protein sequence ID" value="NHO31784.1"/>
    <property type="molecule type" value="Genomic_DNA"/>
</dbReference>
<dbReference type="PANTHER" id="PTHR32179:SF3">
    <property type="entry name" value="NICOTINATE-NUCLEOTIDE PYROPHOSPHORYLASE [CARBOXYLATING]"/>
    <property type="match status" value="1"/>
</dbReference>
<evidence type="ECO:0000259" key="10">
    <source>
        <dbReference type="Pfam" id="PF01729"/>
    </source>
</evidence>
<evidence type="ECO:0000256" key="3">
    <source>
        <dbReference type="ARBA" id="ARBA00009400"/>
    </source>
</evidence>
<keyword evidence="6 9" id="KW-0328">Glycosyltransferase</keyword>
<dbReference type="InterPro" id="IPR004393">
    <property type="entry name" value="NadC"/>
</dbReference>
<dbReference type="Gene3D" id="3.90.1170.20">
    <property type="entry name" value="Quinolinate phosphoribosyl transferase, N-terminal domain"/>
    <property type="match status" value="1"/>
</dbReference>
<dbReference type="GO" id="GO:0004514">
    <property type="term" value="F:nicotinate-nucleotide diphosphorylase (carboxylating) activity"/>
    <property type="evidence" value="ECO:0007669"/>
    <property type="project" value="UniProtKB-EC"/>
</dbReference>
<protein>
    <recommendedName>
        <fullName evidence="4">nicotinate-nucleotide diphosphorylase (carboxylating)</fullName>
        <ecNumber evidence="4">2.4.2.19</ecNumber>
    </recommendedName>
    <alternativeName>
        <fullName evidence="8">Quinolinate phosphoribosyltransferase [decarboxylating]</fullName>
    </alternativeName>
</protein>
<keyword evidence="5" id="KW-0662">Pyridine nucleotide biosynthesis</keyword>
<dbReference type="CDD" id="cd01572">
    <property type="entry name" value="QPRTase"/>
    <property type="match status" value="1"/>
</dbReference>
<reference evidence="12 13" key="1">
    <citation type="journal article" date="2020" name="Int. J. Syst. Evol. Microbiol.">
        <title>Novel acetic acid bacteria from cider fermentations: Acetobacter conturbans sp. nov. and Acetobacter fallax sp. nov.</title>
        <authorList>
            <person name="Sombolestani A.S."/>
            <person name="Cleenwerck I."/>
            <person name="Cnockaert M."/>
            <person name="Borremans W."/>
            <person name="Wieme A.D."/>
            <person name="De Vuyst L."/>
            <person name="Vandamme P."/>
        </authorList>
    </citation>
    <scope>NUCLEOTIDE SEQUENCE [LARGE SCALE GENOMIC DNA]</scope>
    <source>
        <strain evidence="12 13">LMG 1637</strain>
    </source>
</reference>
<dbReference type="EC" id="2.4.2.19" evidence="4"/>
<evidence type="ECO:0000259" key="11">
    <source>
        <dbReference type="Pfam" id="PF02749"/>
    </source>
</evidence>
<dbReference type="InterPro" id="IPR022412">
    <property type="entry name" value="Quinolinate_PRibosylTrfase_N"/>
</dbReference>
<evidence type="ECO:0000256" key="1">
    <source>
        <dbReference type="ARBA" id="ARBA00003237"/>
    </source>
</evidence>
<dbReference type="SUPFAM" id="SSF54675">
    <property type="entry name" value="Nicotinate/Quinolinate PRTase N-terminal domain-like"/>
    <property type="match status" value="1"/>
</dbReference>
<evidence type="ECO:0000256" key="8">
    <source>
        <dbReference type="ARBA" id="ARBA00033102"/>
    </source>
</evidence>
<evidence type="ECO:0000256" key="6">
    <source>
        <dbReference type="ARBA" id="ARBA00022676"/>
    </source>
</evidence>
<dbReference type="InterPro" id="IPR027277">
    <property type="entry name" value="NadC/ModD"/>
</dbReference>
<evidence type="ECO:0000256" key="4">
    <source>
        <dbReference type="ARBA" id="ARBA00011944"/>
    </source>
</evidence>
<sequence length="313" mass="33386">MPVTSLPDILWEPIIRNALLEDFGTGGDSTTQALVQPGQTLKAAFRARKTGILAGVQGARLAFTLLDPTVRFEPHITDGTLLQPGSIIATVEGRAETVLGGERTALNLLSHLSGIATTTRQIADAISGTKARIVCTRKTLPGLRALQKYAVRAGGGHNHRYRLDDAILIKDNHLALCGGDVVAALKIARDRAGHLVKIELEVDTPDQLERALSCNIADAYLLDNMDLPTLKKAVILINKRAIAEASGGITPETARPIAETGVDILSLGWLTHSVQALDIGLDIPACPIRFCRSQRLTSATYAPGNKYSRGSGL</sequence>
<dbReference type="Pfam" id="PF01729">
    <property type="entry name" value="QRPTase_C"/>
    <property type="match status" value="1"/>
</dbReference>
<evidence type="ECO:0000313" key="12">
    <source>
        <dbReference type="EMBL" id="NHO31784.1"/>
    </source>
</evidence>
<comment type="function">
    <text evidence="1">Involved in the catabolism of quinolinic acid (QA).</text>
</comment>
<name>A0ABX0K8M5_9PROT</name>
<comment type="pathway">
    <text evidence="2">Cofactor biosynthesis; NAD(+) biosynthesis; nicotinate D-ribonucleotide from quinolinate: step 1/1.</text>
</comment>
<dbReference type="Gene3D" id="3.20.20.70">
    <property type="entry name" value="Aldolase class I"/>
    <property type="match status" value="1"/>
</dbReference>
<feature type="domain" description="Quinolinate phosphoribosyl transferase C-terminal" evidence="10">
    <location>
        <begin position="115"/>
        <end position="282"/>
    </location>
</feature>
<evidence type="ECO:0000313" key="13">
    <source>
        <dbReference type="Proteomes" id="UP000615326"/>
    </source>
</evidence>
<dbReference type="Pfam" id="PF02749">
    <property type="entry name" value="QRPTase_N"/>
    <property type="match status" value="1"/>
</dbReference>
<evidence type="ECO:0000256" key="5">
    <source>
        <dbReference type="ARBA" id="ARBA00022642"/>
    </source>
</evidence>
<dbReference type="InterPro" id="IPR037128">
    <property type="entry name" value="Quinolinate_PRibosylTase_N_sf"/>
</dbReference>
<dbReference type="InterPro" id="IPR002638">
    <property type="entry name" value="Quinolinate_PRibosylTrfase_C"/>
</dbReference>
<dbReference type="SUPFAM" id="SSF51690">
    <property type="entry name" value="Nicotinate/Quinolinate PRTase C-terminal domain-like"/>
    <property type="match status" value="1"/>
</dbReference>
<gene>
    <name evidence="12" type="primary">nadC</name>
    <name evidence="12" type="ORF">GOB84_04255</name>
</gene>
<dbReference type="Proteomes" id="UP000615326">
    <property type="component" value="Unassembled WGS sequence"/>
</dbReference>
<feature type="domain" description="Quinolinate phosphoribosyl transferase N-terminal" evidence="11">
    <location>
        <begin position="28"/>
        <end position="113"/>
    </location>
</feature>
<evidence type="ECO:0000256" key="9">
    <source>
        <dbReference type="PIRNR" id="PIRNR006250"/>
    </source>
</evidence>
<dbReference type="InterPro" id="IPR013785">
    <property type="entry name" value="Aldolase_TIM"/>
</dbReference>
<dbReference type="RefSeq" id="WP_173576396.1">
    <property type="nucleotide sequence ID" value="NZ_WOSW01000005.1"/>
</dbReference>
<proteinExistence type="inferred from homology"/>
<keyword evidence="7 9" id="KW-0808">Transferase</keyword>